<dbReference type="Gene3D" id="3.40.1580.10">
    <property type="entry name" value="SMI1/KNR4-like"/>
    <property type="match status" value="1"/>
</dbReference>
<dbReference type="Proteomes" id="UP000450161">
    <property type="component" value="Unassembled WGS sequence"/>
</dbReference>
<dbReference type="Pfam" id="PF14567">
    <property type="entry name" value="SUKH_5"/>
    <property type="match status" value="1"/>
</dbReference>
<dbReference type="InterPro" id="IPR037883">
    <property type="entry name" value="Knr4/Smi1-like_sf"/>
</dbReference>
<dbReference type="EMBL" id="VUNF01000024">
    <property type="protein sequence ID" value="MST78286.1"/>
    <property type="molecule type" value="Genomic_DNA"/>
</dbReference>
<comment type="caution">
    <text evidence="1">The sequence shown here is derived from an EMBL/GenBank/DDBJ whole genome shotgun (WGS) entry which is preliminary data.</text>
</comment>
<dbReference type="RefSeq" id="WP_154482136.1">
    <property type="nucleotide sequence ID" value="NZ_VUNF01000024.1"/>
</dbReference>
<evidence type="ECO:0000313" key="1">
    <source>
        <dbReference type="EMBL" id="MST78286.1"/>
    </source>
</evidence>
<accession>A0A6I2TWV9</accession>
<organism evidence="1 2">
    <name type="scientific">Segatella copri</name>
    <dbReference type="NCBI Taxonomy" id="165179"/>
    <lineage>
        <taxon>Bacteria</taxon>
        <taxon>Pseudomonadati</taxon>
        <taxon>Bacteroidota</taxon>
        <taxon>Bacteroidia</taxon>
        <taxon>Bacteroidales</taxon>
        <taxon>Prevotellaceae</taxon>
        <taxon>Segatella</taxon>
    </lineage>
</organism>
<gene>
    <name evidence="1" type="ORF">FYJ72_11555</name>
</gene>
<dbReference type="SUPFAM" id="SSF160631">
    <property type="entry name" value="SMI1/KNR4-like"/>
    <property type="match status" value="1"/>
</dbReference>
<name>A0A6I2TWV9_9BACT</name>
<sequence length="129" mass="14466">MNNIITTIESFKRKMFTGSVSSELIVNAENELGISIAPEYKEVLKKYGSLCVKGEEFLGIDCDNYDVVKATNEARKNDKNFPLDMYVIENTAIDGILIVQNSTSELFSYQPNGKLQHVASCLDEYLQSL</sequence>
<proteinExistence type="predicted"/>
<evidence type="ECO:0000313" key="2">
    <source>
        <dbReference type="Proteomes" id="UP000450161"/>
    </source>
</evidence>
<reference evidence="1 2" key="1">
    <citation type="submission" date="2019-08" db="EMBL/GenBank/DDBJ databases">
        <title>In-depth cultivation of the pig gut microbiome towards novel bacterial diversity and tailored functional studies.</title>
        <authorList>
            <person name="Wylensek D."/>
            <person name="Hitch T.C.A."/>
            <person name="Clavel T."/>
        </authorList>
    </citation>
    <scope>NUCLEOTIDE SEQUENCE [LARGE SCALE GENOMIC DNA]</scope>
    <source>
        <strain evidence="1 2">LKV-178-WT-2C</strain>
    </source>
</reference>
<protein>
    <submittedName>
        <fullName evidence="1">SMI1/KNR4 family protein</fullName>
    </submittedName>
</protein>
<dbReference type="AlphaFoldDB" id="A0A6I2TWV9"/>